<feature type="domain" description="Amidohydrolase-related" evidence="2">
    <location>
        <begin position="306"/>
        <end position="645"/>
    </location>
</feature>
<comment type="caution">
    <text evidence="3">The sequence shown here is derived from an EMBL/GenBank/DDBJ whole genome shotgun (WGS) entry which is preliminary data.</text>
</comment>
<dbReference type="PANTHER" id="PTHR43135:SF3">
    <property type="entry name" value="ALPHA-D-RIBOSE 1-METHYLPHOSPHONATE 5-TRIPHOSPHATE DIPHOSPHATASE"/>
    <property type="match status" value="1"/>
</dbReference>
<dbReference type="Gene3D" id="2.30.40.10">
    <property type="entry name" value="Urease, subunit C, domain 1"/>
    <property type="match status" value="1"/>
</dbReference>
<dbReference type="OrthoDB" id="9765769at2"/>
<keyword evidence="3" id="KW-0378">Hydrolase</keyword>
<evidence type="ECO:0000259" key="2">
    <source>
        <dbReference type="Pfam" id="PF01979"/>
    </source>
</evidence>
<accession>A0A219B3K6</accession>
<dbReference type="Gene3D" id="3.20.20.140">
    <property type="entry name" value="Metal-dependent hydrolases"/>
    <property type="match status" value="1"/>
</dbReference>
<keyword evidence="1" id="KW-0732">Signal</keyword>
<evidence type="ECO:0000313" key="3">
    <source>
        <dbReference type="EMBL" id="OWV32723.1"/>
    </source>
</evidence>
<dbReference type="InterPro" id="IPR011059">
    <property type="entry name" value="Metal-dep_hydrolase_composite"/>
</dbReference>
<dbReference type="Proteomes" id="UP000198462">
    <property type="component" value="Unassembled WGS sequence"/>
</dbReference>
<sequence length="673" mass="72974">MLTLLRPALVLLSCALLVSPALAQPERLTIIANGEQVGHVEADRSGREVRVHYDLKNNGRGPTTDEVLILDEAGLPQRWTIKGSATFGGEIEERFVREGGEARWSDSTGQREAALDAPTLYVAQNASPWALGLYARVLLDRPDRRIAALPGGTLSLEPMAPVTLGSESYRAFWVRGIGLSPDMVLLDGHDRLFAVLSARGVTVRSDAEAYAAQLQNIAAERTAERFEAIQAEVARDFDAPIRIRDVRIFDAESGTLGEPVSVLVFRDRIAAVEPLTSPPTPGEVLIDGGGGTLVPGLHDMHAHVGLQSALLYLAAGVTSVRDMGNDNGFLLDLQARIESGDLAGPRIIRNGFLEGRSDYSSRNGFIVDSESAALDAVRWYAARGYWQIKIYNSLNPDWVPAVVREARRLGMGVTGHIPAFTDADAMISAGYDEITHINQLMLGWVLDEGEDTRTPLRLTAMRRTADLDLSAERVERTVAAMASEGVALDPTAVTLELLMLSRDGAISPAVANYFDHLPVGLQRRRQQAIAPIESGRDDAAYRGSFERIKELVKRLHDRGVQLLPGTDDGTGLSVHRELQIYAEAGIPPAEVLSLATLGAETYLGREQMLGSIEKGKLADFLLIDGNPLEDLALLHDIRMVVKDGTVYFPADIWTAVGVEPFAGPPEITMPASP</sequence>
<dbReference type="InterPro" id="IPR006680">
    <property type="entry name" value="Amidohydro-rel"/>
</dbReference>
<proteinExistence type="predicted"/>
<evidence type="ECO:0000256" key="1">
    <source>
        <dbReference type="SAM" id="SignalP"/>
    </source>
</evidence>
<dbReference type="InterPro" id="IPR032466">
    <property type="entry name" value="Metal_Hydrolase"/>
</dbReference>
<name>A0A219B3K6_9SPHN</name>
<gene>
    <name evidence="3" type="ORF">B5C34_04170</name>
</gene>
<dbReference type="PANTHER" id="PTHR43135">
    <property type="entry name" value="ALPHA-D-RIBOSE 1-METHYLPHOSPHONATE 5-TRIPHOSPHATE DIPHOSPHATASE"/>
    <property type="match status" value="1"/>
</dbReference>
<dbReference type="SUPFAM" id="SSF51556">
    <property type="entry name" value="Metallo-dependent hydrolases"/>
    <property type="match status" value="1"/>
</dbReference>
<protein>
    <submittedName>
        <fullName evidence="3">Amidohydrolase</fullName>
    </submittedName>
</protein>
<reference evidence="4" key="1">
    <citation type="submission" date="2017-05" db="EMBL/GenBank/DDBJ databases">
        <authorList>
            <person name="Lin X."/>
        </authorList>
    </citation>
    <scope>NUCLEOTIDE SEQUENCE [LARGE SCALE GENOMIC DNA]</scope>
    <source>
        <strain evidence="4">JLT2012</strain>
    </source>
</reference>
<dbReference type="AlphaFoldDB" id="A0A219B3K6"/>
<organism evidence="3 4">
    <name type="scientific">Pacificimonas flava</name>
    <dbReference type="NCBI Taxonomy" id="1234595"/>
    <lineage>
        <taxon>Bacteria</taxon>
        <taxon>Pseudomonadati</taxon>
        <taxon>Pseudomonadota</taxon>
        <taxon>Alphaproteobacteria</taxon>
        <taxon>Sphingomonadales</taxon>
        <taxon>Sphingosinicellaceae</taxon>
        <taxon>Pacificimonas</taxon>
    </lineage>
</organism>
<dbReference type="RefSeq" id="WP_088711517.1">
    <property type="nucleotide sequence ID" value="NZ_NFZT01000001.1"/>
</dbReference>
<dbReference type="InterPro" id="IPR051781">
    <property type="entry name" value="Metallo-dep_Hydrolase"/>
</dbReference>
<evidence type="ECO:0000313" key="4">
    <source>
        <dbReference type="Proteomes" id="UP000198462"/>
    </source>
</evidence>
<dbReference type="Pfam" id="PF01979">
    <property type="entry name" value="Amidohydro_1"/>
    <property type="match status" value="1"/>
</dbReference>
<feature type="chain" id="PRO_5012917013" evidence="1">
    <location>
        <begin position="24"/>
        <end position="673"/>
    </location>
</feature>
<keyword evidence="4" id="KW-1185">Reference proteome</keyword>
<dbReference type="SUPFAM" id="SSF51338">
    <property type="entry name" value="Composite domain of metallo-dependent hydrolases"/>
    <property type="match status" value="1"/>
</dbReference>
<dbReference type="GO" id="GO:0016810">
    <property type="term" value="F:hydrolase activity, acting on carbon-nitrogen (but not peptide) bonds"/>
    <property type="evidence" value="ECO:0007669"/>
    <property type="project" value="InterPro"/>
</dbReference>
<dbReference type="EMBL" id="NFZT01000001">
    <property type="protein sequence ID" value="OWV32723.1"/>
    <property type="molecule type" value="Genomic_DNA"/>
</dbReference>
<feature type="signal peptide" evidence="1">
    <location>
        <begin position="1"/>
        <end position="23"/>
    </location>
</feature>